<proteinExistence type="predicted"/>
<protein>
    <submittedName>
        <fullName evidence="2">Uncharacterized protein</fullName>
    </submittedName>
</protein>
<keyword evidence="1" id="KW-0472">Membrane</keyword>
<evidence type="ECO:0000256" key="1">
    <source>
        <dbReference type="SAM" id="Phobius"/>
    </source>
</evidence>
<comment type="caution">
    <text evidence="2">The sequence shown here is derived from an EMBL/GenBank/DDBJ whole genome shotgun (WGS) entry which is preliminary data.</text>
</comment>
<keyword evidence="1" id="KW-1133">Transmembrane helix</keyword>
<evidence type="ECO:0000313" key="2">
    <source>
        <dbReference type="EMBL" id="PWR21769.1"/>
    </source>
</evidence>
<accession>A0A317E449</accession>
<dbReference type="AlphaFoldDB" id="A0A317E449"/>
<name>A0A317E449_9PROT</name>
<feature type="transmembrane region" description="Helical" evidence="1">
    <location>
        <begin position="134"/>
        <end position="155"/>
    </location>
</feature>
<sequence>MLWQDYKKNLLVLLDRLKPPDAADTPEQAKIRALLEAESSAGSWVKLNEAELRLTALLPPEDVNAEFIRRGAEAQALIPPLPAVVPLQAAFAPAAAAERRALLLRLVQDLHLHYERRRLDRATRKAAANHLNNSGMAVIIVIFFGIGVLLCWNDAERVARFHPFFVVFAGIIGAYFSRLIDFQSRLRTLDYYTIQLDFAPSRLVSRATTGAIGALVLYWLIGSGLLGGGIFPEATMANLWKFVALDSGQTVGLPTVDFFKLMIWSVLAGFSERLVPTQLSALEVRAAGKPKENGR</sequence>
<reference evidence="3" key="1">
    <citation type="submission" date="2018-05" db="EMBL/GenBank/DDBJ databases">
        <title>Zavarzinia sp. HR-AS.</title>
        <authorList>
            <person name="Lee Y."/>
            <person name="Jeon C.O."/>
        </authorList>
    </citation>
    <scope>NUCLEOTIDE SEQUENCE [LARGE SCALE GENOMIC DNA]</scope>
    <source>
        <strain evidence="3">DSM 1231</strain>
    </source>
</reference>
<dbReference type="Proteomes" id="UP000246077">
    <property type="component" value="Unassembled WGS sequence"/>
</dbReference>
<keyword evidence="3" id="KW-1185">Reference proteome</keyword>
<feature type="transmembrane region" description="Helical" evidence="1">
    <location>
        <begin position="211"/>
        <end position="231"/>
    </location>
</feature>
<evidence type="ECO:0000313" key="3">
    <source>
        <dbReference type="Proteomes" id="UP000246077"/>
    </source>
</evidence>
<dbReference type="EMBL" id="QGLF01000002">
    <property type="protein sequence ID" value="PWR21769.1"/>
    <property type="molecule type" value="Genomic_DNA"/>
</dbReference>
<keyword evidence="1" id="KW-0812">Transmembrane</keyword>
<feature type="transmembrane region" description="Helical" evidence="1">
    <location>
        <begin position="161"/>
        <end position="180"/>
    </location>
</feature>
<organism evidence="2 3">
    <name type="scientific">Zavarzinia compransoris</name>
    <dbReference type="NCBI Taxonomy" id="1264899"/>
    <lineage>
        <taxon>Bacteria</taxon>
        <taxon>Pseudomonadati</taxon>
        <taxon>Pseudomonadota</taxon>
        <taxon>Alphaproteobacteria</taxon>
        <taxon>Rhodospirillales</taxon>
        <taxon>Zavarziniaceae</taxon>
        <taxon>Zavarzinia</taxon>
    </lineage>
</organism>
<gene>
    <name evidence="2" type="ORF">DKG75_07205</name>
</gene>